<feature type="region of interest" description="Disordered" evidence="1">
    <location>
        <begin position="34"/>
        <end position="54"/>
    </location>
</feature>
<dbReference type="Proteomes" id="UP000195755">
    <property type="component" value="Chromosome"/>
</dbReference>
<dbReference type="AlphaFoldDB" id="A0A1Z2L1F1"/>
<proteinExistence type="predicted"/>
<dbReference type="EMBL" id="CP021744">
    <property type="protein sequence ID" value="ARZ68120.1"/>
    <property type="molecule type" value="Genomic_DNA"/>
</dbReference>
<protein>
    <submittedName>
        <fullName evidence="2">Uncharacterized protein</fullName>
    </submittedName>
</protein>
<feature type="compositionally biased region" description="Low complexity" evidence="1">
    <location>
        <begin position="43"/>
        <end position="54"/>
    </location>
</feature>
<sequence>MIMPMAWPAKPPSPSVRGTAPAVKAMGAVTGAVTRSAGRTHRAQAAAPARKAIP</sequence>
<evidence type="ECO:0000313" key="2">
    <source>
        <dbReference type="EMBL" id="ARZ68120.1"/>
    </source>
</evidence>
<reference evidence="2 3" key="1">
    <citation type="submission" date="2017-06" db="EMBL/GenBank/DDBJ databases">
        <title>Streptomyces albireticuli Genome sequencing and assembly.</title>
        <authorList>
            <person name="Wang Y."/>
            <person name="Du B."/>
            <person name="Ding Y."/>
            <person name="Liu H."/>
            <person name="Hou Q."/>
            <person name="Liu K."/>
            <person name="Yao L."/>
            <person name="Wang C."/>
        </authorList>
    </citation>
    <scope>NUCLEOTIDE SEQUENCE [LARGE SCALE GENOMIC DNA]</scope>
    <source>
        <strain evidence="2 3">MDJK11</strain>
    </source>
</reference>
<gene>
    <name evidence="2" type="ORF">SMD11_2471</name>
</gene>
<dbReference type="KEGG" id="salj:SMD11_2471"/>
<name>A0A1Z2L1F1_9ACTN</name>
<evidence type="ECO:0000313" key="3">
    <source>
        <dbReference type="Proteomes" id="UP000195755"/>
    </source>
</evidence>
<accession>A0A1Z2L1F1</accession>
<evidence type="ECO:0000256" key="1">
    <source>
        <dbReference type="SAM" id="MobiDB-lite"/>
    </source>
</evidence>
<organism evidence="2 3">
    <name type="scientific">Streptomyces albireticuli</name>
    <dbReference type="NCBI Taxonomy" id="1940"/>
    <lineage>
        <taxon>Bacteria</taxon>
        <taxon>Bacillati</taxon>
        <taxon>Actinomycetota</taxon>
        <taxon>Actinomycetes</taxon>
        <taxon>Kitasatosporales</taxon>
        <taxon>Streptomycetaceae</taxon>
        <taxon>Streptomyces</taxon>
    </lineage>
</organism>